<evidence type="ECO:0000313" key="4">
    <source>
        <dbReference type="EMBL" id="SPO28327.1"/>
    </source>
</evidence>
<dbReference type="Gene3D" id="1.20.1050.80">
    <property type="entry name" value="VPS9 domain"/>
    <property type="match status" value="1"/>
</dbReference>
<sequence>MASAFTKLFLPSHRKRSSNTSSSRRQEAPRPRFPTSSTFDLRHSIPEESSSATDTTFPSLPSTSKLTVQHLNHHVSAPISDATLRRRSLAIDAGRSYSTDTSRPGLPRSFSAYDVTSPLDPNIDADHTYPTSSQPSPPPPVDDDDDVDSNPIFLHLSEDPQLSHDWSLASLAIIPLARTLTAHPALHQDDLNDPHFVALHAFAASKLYKHQFVSVRSLTKPSTPDHSTPNLQNHYDWSYVTLTATIEADQKSVSITETTHASSATDRSDHDIPASATTKRKANIVSEITIYRTLPTSTPAIPPDASGFQVTSRGSTPKDAPAPSAKVRVVSVDLPIVLRRIPSVGASDSNNAATTDASYSSDPPDDEASASPSDLILDHIPPKRLFASDLALLANPSATSPRLASALSNAFDVLFAAAHQFTASFVYVKGFDSYNAHRIRRGIWFKAWKAFEERLGSEHIARLSVEAFHRIKSLLENIVMGLVHTKMYGPIQDQLMDADLVTEEVLTAYNAFNVSLGEFGVQNLALRQRPSRLADAIAALSVGLGDDGGPDIDDALATGDIDLLKSSVHQTASPAPLVGQSAVSDCIQTDLGLVSPTTHSSERAVANSDVHRRTPLQILQTLRAAIDEIGWAAERIHQSSIRGSFSQERPPPLGTDDLLPILSYVFVRARPSRLCSMLYYARTFQLTDTATSPELQWALVTCDAVIAYLRTDPLRLCRRRSSSSIVVEPARKGSHSQCGSGGGANETLSVRSMSSRSHQGSAAASSLQVSTLMARSPSARDSSSVVEATPPQSPRSPFLPIDPSVTADHLSASGSNSYFVRHGDVSNEHSSYAASEASPRLQAEGFKLPGLPASVSSRRNSRILQQRPTSIFSLSEDGDAVSLAQDTSLDTLDRRLSVAASQSPSRRLSMRDRTLSSSSSSTTHNDVQIRPQIVRTIKRSQAGSLYTSNRLERTSSNGSNASSSHVHVRVVGSPSMRAVDPISGRESPLINASPPKTDRRRSFDSWTAFSLFSSHTPQAGADVPSERAASVTTGAMDSGTARSRHGPDHPTEASTASAGSAGTATSSGWLSWGAEAISGSRRNSISTTNSRSNSAIDTRIVSGSKTIGPESDDVNCQPEGVEAPPSSSEHYRNPRRPASVRSTSSRASISDLTTNNIQWPSTSSGDASMTGSLSSLPGGGGGTVRSKRRYRGRFLSTSSATLAGSATPLPPQVDKSSADLARPRSIHHHRQSMGSLSALRATMQLDLAGGGGSASPTGGTLSSPISPPLTTMSMRDEEETSEQEMIPYGGASGGGDRGGENEENRPQMMGIENPKHGAAMSGGSLLPLFVQLSLPSPVAEARDPLLEVNSNTNSGPSTPTLNPGLTPTQFKWTGGERVAGGSGMKG</sequence>
<dbReference type="GO" id="GO:0000149">
    <property type="term" value="F:SNARE binding"/>
    <property type="evidence" value="ECO:0007669"/>
    <property type="project" value="TreeGrafter"/>
</dbReference>
<feature type="region of interest" description="Disordered" evidence="2">
    <location>
        <begin position="897"/>
        <end position="928"/>
    </location>
</feature>
<dbReference type="PANTHER" id="PTHR24170">
    <property type="entry name" value="ANKYRIN REPEAT DOMAIN-CONTAINING PROTEIN 27"/>
    <property type="match status" value="1"/>
</dbReference>
<feature type="region of interest" description="Disordered" evidence="2">
    <location>
        <begin position="1015"/>
        <end position="1067"/>
    </location>
</feature>
<dbReference type="OrthoDB" id="411646at2759"/>
<feature type="region of interest" description="Disordered" evidence="2">
    <location>
        <begin position="945"/>
        <end position="965"/>
    </location>
</feature>
<feature type="region of interest" description="Disordered" evidence="2">
    <location>
        <begin position="1347"/>
        <end position="1386"/>
    </location>
</feature>
<dbReference type="Pfam" id="PF02204">
    <property type="entry name" value="VPS9"/>
    <property type="match status" value="1"/>
</dbReference>
<dbReference type="GO" id="GO:0097422">
    <property type="term" value="C:tubular endosome"/>
    <property type="evidence" value="ECO:0007669"/>
    <property type="project" value="TreeGrafter"/>
</dbReference>
<evidence type="ECO:0000256" key="1">
    <source>
        <dbReference type="ARBA" id="ARBA00007428"/>
    </source>
</evidence>
<dbReference type="InterPro" id="IPR037191">
    <property type="entry name" value="VPS9_dom_sf"/>
</dbReference>
<feature type="region of interest" description="Disordered" evidence="2">
    <location>
        <begin position="728"/>
        <end position="801"/>
    </location>
</feature>
<feature type="compositionally biased region" description="Low complexity" evidence="2">
    <location>
        <begin position="1080"/>
        <end position="1094"/>
    </location>
</feature>
<keyword evidence="5" id="KW-1185">Reference proteome</keyword>
<comment type="similarity">
    <text evidence="1">Belongs to the UPF0507 family.</text>
</comment>
<dbReference type="GO" id="GO:0030133">
    <property type="term" value="C:transport vesicle"/>
    <property type="evidence" value="ECO:0007669"/>
    <property type="project" value="TreeGrafter"/>
</dbReference>
<gene>
    <name evidence="4" type="ORF">UTRI_04724</name>
</gene>
<feature type="region of interest" description="Disordered" evidence="2">
    <location>
        <begin position="95"/>
        <end position="152"/>
    </location>
</feature>
<dbReference type="InterPro" id="IPR051248">
    <property type="entry name" value="UPF0507/Ank_repeat_27"/>
</dbReference>
<feature type="compositionally biased region" description="Low complexity" evidence="2">
    <location>
        <begin position="1053"/>
        <end position="1067"/>
    </location>
</feature>
<dbReference type="EMBL" id="OOIN01000022">
    <property type="protein sequence ID" value="SPO28327.1"/>
    <property type="molecule type" value="Genomic_DNA"/>
</dbReference>
<feature type="region of interest" description="Disordered" evidence="2">
    <location>
        <begin position="1080"/>
        <end position="1232"/>
    </location>
</feature>
<dbReference type="PANTHER" id="PTHR24170:SF1">
    <property type="entry name" value="DOMAIN PROTEIN, PUTATIVE (AFU_ORTHOLOGUE AFUA_1G09870)-RELATED"/>
    <property type="match status" value="1"/>
</dbReference>
<dbReference type="GO" id="GO:0045022">
    <property type="term" value="P:early endosome to late endosome transport"/>
    <property type="evidence" value="ECO:0007669"/>
    <property type="project" value="TreeGrafter"/>
</dbReference>
<feature type="compositionally biased region" description="Low complexity" evidence="2">
    <location>
        <begin position="1195"/>
        <end position="1207"/>
    </location>
</feature>
<dbReference type="GO" id="GO:0005769">
    <property type="term" value="C:early endosome"/>
    <property type="evidence" value="ECO:0007669"/>
    <property type="project" value="TreeGrafter"/>
</dbReference>
<feature type="domain" description="VPS9" evidence="3">
    <location>
        <begin position="551"/>
        <end position="718"/>
    </location>
</feature>
<accession>A0A5C3EF62</accession>
<feature type="compositionally biased region" description="Low complexity" evidence="2">
    <location>
        <begin position="955"/>
        <end position="965"/>
    </location>
</feature>
<protein>
    <recommendedName>
        <fullName evidence="3">VPS9 domain-containing protein</fullName>
    </recommendedName>
</protein>
<feature type="region of interest" description="Disordered" evidence="2">
    <location>
        <begin position="1247"/>
        <end position="1318"/>
    </location>
</feature>
<name>A0A5C3EF62_9BASI</name>
<reference evidence="4 5" key="1">
    <citation type="submission" date="2018-03" db="EMBL/GenBank/DDBJ databases">
        <authorList>
            <person name="Guldener U."/>
        </authorList>
    </citation>
    <scope>NUCLEOTIDE SEQUENCE [LARGE SCALE GENOMIC DNA]</scope>
    <source>
        <strain evidence="4 5">NBRC100155</strain>
    </source>
</reference>
<dbReference type="InterPro" id="IPR003123">
    <property type="entry name" value="VPS9"/>
</dbReference>
<dbReference type="SUPFAM" id="SSF109993">
    <property type="entry name" value="VPS9 domain"/>
    <property type="match status" value="1"/>
</dbReference>
<evidence type="ECO:0000259" key="3">
    <source>
        <dbReference type="PROSITE" id="PS51205"/>
    </source>
</evidence>
<dbReference type="GO" id="GO:0005886">
    <property type="term" value="C:plasma membrane"/>
    <property type="evidence" value="ECO:0007669"/>
    <property type="project" value="TreeGrafter"/>
</dbReference>
<evidence type="ECO:0000256" key="2">
    <source>
        <dbReference type="SAM" id="MobiDB-lite"/>
    </source>
</evidence>
<feature type="compositionally biased region" description="Polar residues" evidence="2">
    <location>
        <begin position="47"/>
        <end position="61"/>
    </location>
</feature>
<dbReference type="GO" id="GO:0005770">
    <property type="term" value="C:late endosome"/>
    <property type="evidence" value="ECO:0007669"/>
    <property type="project" value="TreeGrafter"/>
</dbReference>
<feature type="compositionally biased region" description="Polar residues" evidence="2">
    <location>
        <begin position="346"/>
        <end position="355"/>
    </location>
</feature>
<feature type="region of interest" description="Disordered" evidence="2">
    <location>
        <begin position="1"/>
        <end position="61"/>
    </location>
</feature>
<feature type="compositionally biased region" description="Low complexity" evidence="2">
    <location>
        <begin position="1136"/>
        <end position="1150"/>
    </location>
</feature>
<feature type="compositionally biased region" description="Polar residues" evidence="2">
    <location>
        <begin position="746"/>
        <end position="786"/>
    </location>
</feature>
<feature type="region of interest" description="Disordered" evidence="2">
    <location>
        <begin position="257"/>
        <end position="278"/>
    </location>
</feature>
<feature type="region of interest" description="Disordered" evidence="2">
    <location>
        <begin position="295"/>
        <end position="325"/>
    </location>
</feature>
<dbReference type="PROSITE" id="PS51205">
    <property type="entry name" value="VPS9"/>
    <property type="match status" value="1"/>
</dbReference>
<feature type="compositionally biased region" description="Polar residues" evidence="2">
    <location>
        <begin position="1348"/>
        <end position="1371"/>
    </location>
</feature>
<proteinExistence type="inferred from homology"/>
<feature type="compositionally biased region" description="Gly residues" evidence="2">
    <location>
        <begin position="1377"/>
        <end position="1386"/>
    </location>
</feature>
<feature type="compositionally biased region" description="Polar residues" evidence="2">
    <location>
        <begin position="1151"/>
        <end position="1170"/>
    </location>
</feature>
<feature type="region of interest" description="Disordered" evidence="2">
    <location>
        <begin position="977"/>
        <end position="1001"/>
    </location>
</feature>
<feature type="region of interest" description="Disordered" evidence="2">
    <location>
        <begin position="345"/>
        <end position="373"/>
    </location>
</feature>
<organism evidence="4 5">
    <name type="scientific">Ustilago trichophora</name>
    <dbReference type="NCBI Taxonomy" id="86804"/>
    <lineage>
        <taxon>Eukaryota</taxon>
        <taxon>Fungi</taxon>
        <taxon>Dikarya</taxon>
        <taxon>Basidiomycota</taxon>
        <taxon>Ustilaginomycotina</taxon>
        <taxon>Ustilaginomycetes</taxon>
        <taxon>Ustilaginales</taxon>
        <taxon>Ustilaginaceae</taxon>
        <taxon>Ustilago</taxon>
    </lineage>
</organism>
<feature type="compositionally biased region" description="Low complexity" evidence="2">
    <location>
        <begin position="1254"/>
        <end position="1264"/>
    </location>
</feature>
<evidence type="ECO:0000313" key="5">
    <source>
        <dbReference type="Proteomes" id="UP000324022"/>
    </source>
</evidence>
<dbReference type="GO" id="GO:0005085">
    <property type="term" value="F:guanyl-nucleotide exchange factor activity"/>
    <property type="evidence" value="ECO:0007669"/>
    <property type="project" value="TreeGrafter"/>
</dbReference>
<dbReference type="Proteomes" id="UP000324022">
    <property type="component" value="Unassembled WGS sequence"/>
</dbReference>